<proteinExistence type="inferred from homology"/>
<dbReference type="FunFam" id="3.40.50.1100:FF:000118">
    <property type="entry name" value="Related to CYS4-cystathionine beta-synthase"/>
    <property type="match status" value="1"/>
</dbReference>
<dbReference type="CDD" id="cd01561">
    <property type="entry name" value="CBS_like"/>
    <property type="match status" value="1"/>
</dbReference>
<dbReference type="OrthoDB" id="9805733at2"/>
<keyword evidence="9" id="KW-0663">Pyridoxal phosphate</keyword>
<dbReference type="Proteomes" id="UP000192902">
    <property type="component" value="Chromosome"/>
</dbReference>
<evidence type="ECO:0000256" key="5">
    <source>
        <dbReference type="ARBA" id="ARBA00012681"/>
    </source>
</evidence>
<evidence type="ECO:0000256" key="12">
    <source>
        <dbReference type="ARBA" id="ARBA00033075"/>
    </source>
</evidence>
<dbReference type="InterPro" id="IPR001926">
    <property type="entry name" value="TrpB-like_PALP"/>
</dbReference>
<keyword evidence="8 15" id="KW-0808">Transferase</keyword>
<gene>
    <name evidence="15" type="ORF">CCUN_1229</name>
</gene>
<dbReference type="AlphaFoldDB" id="A0A1W6BXL8"/>
<dbReference type="FunFam" id="3.40.50.1100:FF:000016">
    <property type="entry name" value="Cysteine synthase A"/>
    <property type="match status" value="1"/>
</dbReference>
<dbReference type="EC" id="2.5.1.47" evidence="5"/>
<organism evidence="15 16">
    <name type="scientific">Campylobacter cuniculorum DSM 23162 = LMG 24588</name>
    <dbReference type="NCBI Taxonomy" id="1121267"/>
    <lineage>
        <taxon>Bacteria</taxon>
        <taxon>Pseudomonadati</taxon>
        <taxon>Campylobacterota</taxon>
        <taxon>Epsilonproteobacteria</taxon>
        <taxon>Campylobacterales</taxon>
        <taxon>Campylobacteraceae</taxon>
        <taxon>Campylobacter</taxon>
    </lineage>
</organism>
<dbReference type="GO" id="GO:0004124">
    <property type="term" value="F:cysteine synthase activity"/>
    <property type="evidence" value="ECO:0007669"/>
    <property type="project" value="UniProtKB-EC"/>
</dbReference>
<dbReference type="STRING" id="1121267.CCUN_1229"/>
<evidence type="ECO:0000256" key="11">
    <source>
        <dbReference type="ARBA" id="ARBA00030296"/>
    </source>
</evidence>
<comment type="pathway">
    <text evidence="2">Amino-acid biosynthesis; L-cysteine biosynthesis; L-cysteine from L-serine: step 2/2.</text>
</comment>
<evidence type="ECO:0000256" key="2">
    <source>
        <dbReference type="ARBA" id="ARBA00004962"/>
    </source>
</evidence>
<evidence type="ECO:0000259" key="14">
    <source>
        <dbReference type="Pfam" id="PF00291"/>
    </source>
</evidence>
<evidence type="ECO:0000313" key="16">
    <source>
        <dbReference type="Proteomes" id="UP000192902"/>
    </source>
</evidence>
<evidence type="ECO:0000256" key="6">
    <source>
        <dbReference type="ARBA" id="ARBA00019371"/>
    </source>
</evidence>
<dbReference type="eggNOG" id="COG0031">
    <property type="taxonomic scope" value="Bacteria"/>
</dbReference>
<comment type="subunit">
    <text evidence="4">Homodimer.</text>
</comment>
<dbReference type="RefSeq" id="WP_027305417.1">
    <property type="nucleotide sequence ID" value="NZ_CP020867.1"/>
</dbReference>
<name>A0A1W6BXL8_9BACT</name>
<evidence type="ECO:0000256" key="3">
    <source>
        <dbReference type="ARBA" id="ARBA00007103"/>
    </source>
</evidence>
<evidence type="ECO:0000256" key="13">
    <source>
        <dbReference type="ARBA" id="ARBA00047931"/>
    </source>
</evidence>
<keyword evidence="7" id="KW-0028">Amino-acid biosynthesis</keyword>
<sequence>MLIKDLSEIVANTPLLHLRKISIPNQNKILGKCEFLNPAGGVKDRIGLYMVKQAKKKGVLKKGSVIIEPTAGNTGLGIALGALKYNYPCIMVVPSKFSSQKQILMKALGAKIINTPAQEGMQGAINKTKELLAEIKHSVSLSQFDNPDNPKAHYSTTAKELYKDCKGAIDYFVCGAGSGGTFSGIAQYLKEKNPKIKAILCDPLDSIIGGNSQNICSKIEGIGNDFIPKNMDINLIDEVIKISDEEALEGVRILASKQGILAGISSGAHLMASLKLAQRVKNKTIITIFADKLERYLDRELLKNL</sequence>
<dbReference type="InterPro" id="IPR050214">
    <property type="entry name" value="Cys_Synth/Cystath_Beta-Synth"/>
</dbReference>
<evidence type="ECO:0000256" key="4">
    <source>
        <dbReference type="ARBA" id="ARBA00011738"/>
    </source>
</evidence>
<reference evidence="15 16" key="1">
    <citation type="submission" date="2017-04" db="EMBL/GenBank/DDBJ databases">
        <title>Complete genome sequence of the Campylobacter cuniculorum type strain LMG24588.</title>
        <authorList>
            <person name="Miller W.G."/>
            <person name="Yee E."/>
            <person name="Revez J."/>
            <person name="Bono J.L."/>
            <person name="Rossi M."/>
        </authorList>
    </citation>
    <scope>NUCLEOTIDE SEQUENCE [LARGE SCALE GENOMIC DNA]</scope>
    <source>
        <strain evidence="15 16">LMG 24588</strain>
    </source>
</reference>
<keyword evidence="10" id="KW-0198">Cysteine biosynthesis</keyword>
<evidence type="ECO:0000256" key="10">
    <source>
        <dbReference type="ARBA" id="ARBA00023192"/>
    </source>
</evidence>
<protein>
    <recommendedName>
        <fullName evidence="6">Cysteine synthase</fullName>
        <ecNumber evidence="5">2.5.1.47</ecNumber>
    </recommendedName>
    <alternativeName>
        <fullName evidence="11">O-acetylserine (thiol)-lyase</fullName>
    </alternativeName>
    <alternativeName>
        <fullName evidence="12">O-acetylserine sulfhydrylase</fullName>
    </alternativeName>
</protein>
<dbReference type="InterPro" id="IPR036052">
    <property type="entry name" value="TrpB-like_PALP_sf"/>
</dbReference>
<dbReference type="SUPFAM" id="SSF53686">
    <property type="entry name" value="Tryptophan synthase beta subunit-like PLP-dependent enzymes"/>
    <property type="match status" value="1"/>
</dbReference>
<dbReference type="KEGG" id="ccun:CCUN_1229"/>
<comment type="similarity">
    <text evidence="3">Belongs to the cysteine synthase/cystathionine beta-synthase family.</text>
</comment>
<dbReference type="EMBL" id="CP020867">
    <property type="protein sequence ID" value="ARJ56822.1"/>
    <property type="molecule type" value="Genomic_DNA"/>
</dbReference>
<comment type="cofactor">
    <cofactor evidence="1">
        <name>pyridoxal 5'-phosphate</name>
        <dbReference type="ChEBI" id="CHEBI:597326"/>
    </cofactor>
</comment>
<evidence type="ECO:0000256" key="7">
    <source>
        <dbReference type="ARBA" id="ARBA00022605"/>
    </source>
</evidence>
<feature type="domain" description="Tryptophan synthase beta chain-like PALP" evidence="14">
    <location>
        <begin position="7"/>
        <end position="291"/>
    </location>
</feature>
<evidence type="ECO:0000256" key="8">
    <source>
        <dbReference type="ARBA" id="ARBA00022679"/>
    </source>
</evidence>
<dbReference type="Gene3D" id="3.40.50.1100">
    <property type="match status" value="2"/>
</dbReference>
<dbReference type="PANTHER" id="PTHR10314">
    <property type="entry name" value="CYSTATHIONINE BETA-SYNTHASE"/>
    <property type="match status" value="1"/>
</dbReference>
<evidence type="ECO:0000313" key="15">
    <source>
        <dbReference type="EMBL" id="ARJ56822.1"/>
    </source>
</evidence>
<comment type="catalytic activity">
    <reaction evidence="13">
        <text>O-acetyl-L-serine + hydrogen sulfide = L-cysteine + acetate</text>
        <dbReference type="Rhea" id="RHEA:14829"/>
        <dbReference type="ChEBI" id="CHEBI:29919"/>
        <dbReference type="ChEBI" id="CHEBI:30089"/>
        <dbReference type="ChEBI" id="CHEBI:35235"/>
        <dbReference type="ChEBI" id="CHEBI:58340"/>
        <dbReference type="EC" id="2.5.1.47"/>
    </reaction>
</comment>
<dbReference type="Pfam" id="PF00291">
    <property type="entry name" value="PALP"/>
    <property type="match status" value="1"/>
</dbReference>
<evidence type="ECO:0000256" key="9">
    <source>
        <dbReference type="ARBA" id="ARBA00022898"/>
    </source>
</evidence>
<evidence type="ECO:0000256" key="1">
    <source>
        <dbReference type="ARBA" id="ARBA00001933"/>
    </source>
</evidence>
<accession>A0A1W6BXL8</accession>